<dbReference type="PANTHER" id="PTHR31040:SF1">
    <property type="entry name" value="NURIM"/>
    <property type="match status" value="1"/>
</dbReference>
<feature type="transmembrane region" description="Helical" evidence="6">
    <location>
        <begin position="6"/>
        <end position="25"/>
    </location>
</feature>
<evidence type="ECO:0000256" key="6">
    <source>
        <dbReference type="SAM" id="Phobius"/>
    </source>
</evidence>
<evidence type="ECO:0000256" key="2">
    <source>
        <dbReference type="ARBA" id="ARBA00010631"/>
    </source>
</evidence>
<organism evidence="7 8">
    <name type="scientific">Candidatus Thiodiazotropha taylori</name>
    <dbReference type="NCBI Taxonomy" id="2792791"/>
    <lineage>
        <taxon>Bacteria</taxon>
        <taxon>Pseudomonadati</taxon>
        <taxon>Pseudomonadota</taxon>
        <taxon>Gammaproteobacteria</taxon>
        <taxon>Chromatiales</taxon>
        <taxon>Sedimenticolaceae</taxon>
        <taxon>Candidatus Thiodiazotropha</taxon>
    </lineage>
</organism>
<dbReference type="GO" id="GO:0016020">
    <property type="term" value="C:membrane"/>
    <property type="evidence" value="ECO:0007669"/>
    <property type="project" value="UniProtKB-SubCell"/>
</dbReference>
<dbReference type="Proteomes" id="UP000770889">
    <property type="component" value="Unassembled WGS sequence"/>
</dbReference>
<evidence type="ECO:0000256" key="4">
    <source>
        <dbReference type="ARBA" id="ARBA00022989"/>
    </source>
</evidence>
<dbReference type="Gene3D" id="1.20.120.1630">
    <property type="match status" value="1"/>
</dbReference>
<sequence>MPTTVELTLLAITWILYFLLHSVLASLQAKRFFATRLPPVMPWYRLLFNLIAVLLILPPLALLWFYRSDPLWQWQGAMAWLAYALMLLALVGFIWSMGYYDSKEFLGLGQLQRGQRDGGDREELRISPLHRFVRHPWYSLGLVLIWTQDMDPARLVSASIVTAYLVLGSRLEEAKLLRCHGDAYRYYRQRVPGLIPRPWRFLRRSEVARILGNRRHPWR</sequence>
<reference evidence="7 8" key="1">
    <citation type="submission" date="2021-05" db="EMBL/GenBank/DDBJ databases">
        <title>Genetic and Functional Diversity in Clade A Lucinid endosymbionts from the Bahamas.</title>
        <authorList>
            <person name="Giani N.M."/>
            <person name="Engel A.S."/>
            <person name="Campbell B.J."/>
        </authorList>
    </citation>
    <scope>NUCLEOTIDE SEQUENCE [LARGE SCALE GENOMIC DNA]</scope>
    <source>
        <strain evidence="7">LUC16012Gg_MoonRockCtena</strain>
    </source>
</reference>
<keyword evidence="4 6" id="KW-1133">Transmembrane helix</keyword>
<keyword evidence="5 6" id="KW-0472">Membrane</keyword>
<dbReference type="PANTHER" id="PTHR31040">
    <property type="entry name" value="NURIM"/>
    <property type="match status" value="1"/>
</dbReference>
<feature type="transmembrane region" description="Helical" evidence="6">
    <location>
        <begin position="78"/>
        <end position="100"/>
    </location>
</feature>
<evidence type="ECO:0000256" key="5">
    <source>
        <dbReference type="ARBA" id="ARBA00023136"/>
    </source>
</evidence>
<name>A0A944MHC9_9GAMM</name>
<evidence type="ECO:0008006" key="9">
    <source>
        <dbReference type="Google" id="ProtNLM"/>
    </source>
</evidence>
<dbReference type="AlphaFoldDB" id="A0A944MHC9"/>
<dbReference type="InterPro" id="IPR033580">
    <property type="entry name" value="Nurim-like"/>
</dbReference>
<gene>
    <name evidence="7" type="ORF">KME65_18615</name>
</gene>
<accession>A0A944MHC9</accession>
<proteinExistence type="inferred from homology"/>
<comment type="caution">
    <text evidence="7">The sequence shown here is derived from an EMBL/GenBank/DDBJ whole genome shotgun (WGS) entry which is preliminary data.</text>
</comment>
<feature type="transmembrane region" description="Helical" evidence="6">
    <location>
        <begin position="46"/>
        <end position="66"/>
    </location>
</feature>
<comment type="similarity">
    <text evidence="2">Belongs to the nurim family.</text>
</comment>
<evidence type="ECO:0000313" key="8">
    <source>
        <dbReference type="Proteomes" id="UP000770889"/>
    </source>
</evidence>
<protein>
    <recommendedName>
        <fullName evidence="9">Methanethiol S-methyltransferase</fullName>
    </recommendedName>
</protein>
<comment type="subcellular location">
    <subcellularLocation>
        <location evidence="1">Membrane</location>
        <topology evidence="1">Multi-pass membrane protein</topology>
    </subcellularLocation>
</comment>
<evidence type="ECO:0000313" key="7">
    <source>
        <dbReference type="EMBL" id="MBT2990975.1"/>
    </source>
</evidence>
<evidence type="ECO:0000256" key="1">
    <source>
        <dbReference type="ARBA" id="ARBA00004141"/>
    </source>
</evidence>
<keyword evidence="3 6" id="KW-0812">Transmembrane</keyword>
<evidence type="ECO:0000256" key="3">
    <source>
        <dbReference type="ARBA" id="ARBA00022692"/>
    </source>
</evidence>
<dbReference type="EMBL" id="JAHHGM010000024">
    <property type="protein sequence ID" value="MBT2990975.1"/>
    <property type="molecule type" value="Genomic_DNA"/>
</dbReference>